<dbReference type="PANTHER" id="PTHR22617">
    <property type="entry name" value="CHEMOTAXIS SENSOR HISTIDINE KINASE-RELATED"/>
    <property type="match status" value="1"/>
</dbReference>
<dbReference type="GO" id="GO:0005829">
    <property type="term" value="C:cytosol"/>
    <property type="evidence" value="ECO:0007669"/>
    <property type="project" value="TreeGrafter"/>
</dbReference>
<dbReference type="EMBL" id="PJNW01000005">
    <property type="protein sequence ID" value="PKR89529.1"/>
    <property type="molecule type" value="Genomic_DNA"/>
</dbReference>
<name>A0A1I4T6R4_9HYPH</name>
<dbReference type="AlphaFoldDB" id="A0A1I4T6R4"/>
<dbReference type="GO" id="GO:0007165">
    <property type="term" value="P:signal transduction"/>
    <property type="evidence" value="ECO:0007669"/>
    <property type="project" value="InterPro"/>
</dbReference>
<dbReference type="Pfam" id="PF01584">
    <property type="entry name" value="CheW"/>
    <property type="match status" value="1"/>
</dbReference>
<dbReference type="InterPro" id="IPR002545">
    <property type="entry name" value="CheW-lke_dom"/>
</dbReference>
<dbReference type="GO" id="GO:0006935">
    <property type="term" value="P:chemotaxis"/>
    <property type="evidence" value="ECO:0007669"/>
    <property type="project" value="InterPro"/>
</dbReference>
<evidence type="ECO:0000313" key="3">
    <source>
        <dbReference type="Proteomes" id="UP000233491"/>
    </source>
</evidence>
<keyword evidence="3" id="KW-1185">Reference proteome</keyword>
<dbReference type="Gene3D" id="2.30.30.40">
    <property type="entry name" value="SH3 Domains"/>
    <property type="match status" value="1"/>
</dbReference>
<proteinExistence type="predicted"/>
<protein>
    <submittedName>
        <fullName evidence="2">Chemotaxis protein CheW</fullName>
    </submittedName>
</protein>
<dbReference type="Gene3D" id="2.40.50.180">
    <property type="entry name" value="CheA-289, Domain 4"/>
    <property type="match status" value="1"/>
</dbReference>
<reference evidence="2 3" key="1">
    <citation type="submission" date="2017-12" db="EMBL/GenBank/DDBJ databases">
        <title>Anaerobic carbon monoxide metabolism by Pleomorphomonas carboxyditropha sp. nov., a new mesophilic hydrogenogenic carboxidotroph.</title>
        <authorList>
            <person name="Esquivel-Elizondo S."/>
            <person name="Krajmalnik-Brown R."/>
        </authorList>
    </citation>
    <scope>NUCLEOTIDE SEQUENCE [LARGE SCALE GENOMIC DNA]</scope>
    <source>
        <strain evidence="2 3">R5-392</strain>
    </source>
</reference>
<dbReference type="CDD" id="cd00732">
    <property type="entry name" value="CheW"/>
    <property type="match status" value="1"/>
</dbReference>
<dbReference type="InterPro" id="IPR039315">
    <property type="entry name" value="CheW"/>
</dbReference>
<dbReference type="PANTHER" id="PTHR22617:SF23">
    <property type="entry name" value="CHEMOTAXIS PROTEIN CHEW"/>
    <property type="match status" value="1"/>
</dbReference>
<dbReference type="RefSeq" id="WP_101288837.1">
    <property type="nucleotide sequence ID" value="NZ_FOUQ01000005.1"/>
</dbReference>
<organism evidence="2 3">
    <name type="scientific">Pleomorphomonas diazotrophica</name>
    <dbReference type="NCBI Taxonomy" id="1166257"/>
    <lineage>
        <taxon>Bacteria</taxon>
        <taxon>Pseudomonadati</taxon>
        <taxon>Pseudomonadota</taxon>
        <taxon>Alphaproteobacteria</taxon>
        <taxon>Hyphomicrobiales</taxon>
        <taxon>Pleomorphomonadaceae</taxon>
        <taxon>Pleomorphomonas</taxon>
    </lineage>
</organism>
<dbReference type="PROSITE" id="PS50851">
    <property type="entry name" value="CHEW"/>
    <property type="match status" value="1"/>
</dbReference>
<dbReference type="SMART" id="SM00260">
    <property type="entry name" value="CheW"/>
    <property type="match status" value="1"/>
</dbReference>
<evidence type="ECO:0000259" key="1">
    <source>
        <dbReference type="PROSITE" id="PS50851"/>
    </source>
</evidence>
<evidence type="ECO:0000313" key="2">
    <source>
        <dbReference type="EMBL" id="PKR89529.1"/>
    </source>
</evidence>
<dbReference type="Proteomes" id="UP000233491">
    <property type="component" value="Unassembled WGS sequence"/>
</dbReference>
<feature type="domain" description="CheW-like" evidence="1">
    <location>
        <begin position="19"/>
        <end position="159"/>
    </location>
</feature>
<dbReference type="SUPFAM" id="SSF50341">
    <property type="entry name" value="CheW-like"/>
    <property type="match status" value="1"/>
</dbReference>
<comment type="caution">
    <text evidence="2">The sequence shown here is derived from an EMBL/GenBank/DDBJ whole genome shotgun (WGS) entry which is preliminary data.</text>
</comment>
<dbReference type="InterPro" id="IPR036061">
    <property type="entry name" value="CheW-like_dom_sf"/>
</dbReference>
<accession>A0A1I4T6R4</accession>
<sequence>MAEPLDLPSIGPDAATAQTRQFISFRVGEDEFAIDIMAVREIKGWTETTVLPNQQDYMLGVLNLRGTIVPIFDLRCRFGLGLTTATRSHVVIIVAIGGRLLGLLVDAVSDILTVNAADIRPVPDVDQPIDNAFLAGIIPVGDSMVVLLSLENLFANHGPANAAIAA</sequence>
<gene>
    <name evidence="2" type="ORF">CXZ10_09150</name>
</gene>
<dbReference type="OrthoDB" id="3291462at2"/>